<dbReference type="InterPro" id="IPR011598">
    <property type="entry name" value="bHLH_dom"/>
</dbReference>
<feature type="compositionally biased region" description="Polar residues" evidence="1">
    <location>
        <begin position="26"/>
        <end position="62"/>
    </location>
</feature>
<dbReference type="PANTHER" id="PTHR47336:SF2">
    <property type="entry name" value="TRANSCRIPTION FACTOR HMS1-RELATED"/>
    <property type="match status" value="1"/>
</dbReference>
<protein>
    <recommendedName>
        <fullName evidence="2">BHLH domain-containing protein</fullName>
    </recommendedName>
</protein>
<evidence type="ECO:0000256" key="1">
    <source>
        <dbReference type="SAM" id="MobiDB-lite"/>
    </source>
</evidence>
<feature type="domain" description="BHLH" evidence="2">
    <location>
        <begin position="176"/>
        <end position="251"/>
    </location>
</feature>
<dbReference type="HOGENOM" id="CLU_018640_0_0_1"/>
<evidence type="ECO:0000259" key="2">
    <source>
        <dbReference type="PROSITE" id="PS50888"/>
    </source>
</evidence>
<evidence type="ECO:0000313" key="3">
    <source>
        <dbReference type="EMBL" id="CCE89822.1"/>
    </source>
</evidence>
<dbReference type="KEGG" id="tdl:TDEL_0A04900"/>
<feature type="region of interest" description="Disordered" evidence="1">
    <location>
        <begin position="24"/>
        <end position="71"/>
    </location>
</feature>
<evidence type="ECO:0000313" key="4">
    <source>
        <dbReference type="Proteomes" id="UP000005627"/>
    </source>
</evidence>
<dbReference type="Proteomes" id="UP000005627">
    <property type="component" value="Chromosome 1"/>
</dbReference>
<keyword evidence="4" id="KW-1185">Reference proteome</keyword>
<feature type="region of interest" description="Disordered" evidence="1">
    <location>
        <begin position="785"/>
        <end position="811"/>
    </location>
</feature>
<reference evidence="3 4" key="1">
    <citation type="journal article" date="2011" name="Proc. Natl. Acad. Sci. U.S.A.">
        <title>Evolutionary erosion of yeast sex chromosomes by mating-type switching accidents.</title>
        <authorList>
            <person name="Gordon J.L."/>
            <person name="Armisen D."/>
            <person name="Proux-Wera E."/>
            <person name="Oheigeartaigh S.S."/>
            <person name="Byrne K.P."/>
            <person name="Wolfe K.H."/>
        </authorList>
    </citation>
    <scope>NUCLEOTIDE SEQUENCE [LARGE SCALE GENOMIC DNA]</scope>
    <source>
        <strain evidence="4">ATCC 10662 / CBS 1146 / NBRC 0425 / NCYC 2629 / NRRL Y-866</strain>
    </source>
</reference>
<dbReference type="Gene3D" id="4.10.280.10">
    <property type="entry name" value="Helix-loop-helix DNA-binding domain"/>
    <property type="match status" value="1"/>
</dbReference>
<gene>
    <name evidence="3" type="primary">TDEL0A04900</name>
    <name evidence="3" type="ORF">TDEL_0A04900</name>
</gene>
<dbReference type="RefSeq" id="XP_003679033.1">
    <property type="nucleotide sequence ID" value="XM_003678985.1"/>
</dbReference>
<dbReference type="Pfam" id="PF00010">
    <property type="entry name" value="HLH"/>
    <property type="match status" value="1"/>
</dbReference>
<dbReference type="STRING" id="1076872.G8ZMH8"/>
<name>G8ZMH8_TORDE</name>
<dbReference type="AlphaFoldDB" id="G8ZMH8"/>
<dbReference type="SMART" id="SM00353">
    <property type="entry name" value="HLH"/>
    <property type="match status" value="1"/>
</dbReference>
<dbReference type="InParanoid" id="G8ZMH8"/>
<organism evidence="3 4">
    <name type="scientific">Torulaspora delbrueckii</name>
    <name type="common">Yeast</name>
    <name type="synonym">Candida colliculosa</name>
    <dbReference type="NCBI Taxonomy" id="4950"/>
    <lineage>
        <taxon>Eukaryota</taxon>
        <taxon>Fungi</taxon>
        <taxon>Dikarya</taxon>
        <taxon>Ascomycota</taxon>
        <taxon>Saccharomycotina</taxon>
        <taxon>Saccharomycetes</taxon>
        <taxon>Saccharomycetales</taxon>
        <taxon>Saccharomycetaceae</taxon>
        <taxon>Torulaspora</taxon>
    </lineage>
</organism>
<dbReference type="PANTHER" id="PTHR47336">
    <property type="entry name" value="TRANSCRIPTION FACTOR HMS1-RELATED"/>
    <property type="match status" value="1"/>
</dbReference>
<dbReference type="eggNOG" id="KOG2588">
    <property type="taxonomic scope" value="Eukaryota"/>
</dbReference>
<dbReference type="PROSITE" id="PS50888">
    <property type="entry name" value="BHLH"/>
    <property type="match status" value="1"/>
</dbReference>
<dbReference type="InterPro" id="IPR036638">
    <property type="entry name" value="HLH_DNA-bd_sf"/>
</dbReference>
<dbReference type="EMBL" id="HE616742">
    <property type="protein sequence ID" value="CCE89822.1"/>
    <property type="molecule type" value="Genomic_DNA"/>
</dbReference>
<dbReference type="OrthoDB" id="2133190at2759"/>
<dbReference type="GO" id="GO:0046983">
    <property type="term" value="F:protein dimerization activity"/>
    <property type="evidence" value="ECO:0007669"/>
    <property type="project" value="InterPro"/>
</dbReference>
<sequence>MNGSDFFGKDQLYGGEVDDGGYYASSCLTSHHSSPAGAQNAASITPESFHSYQNGSQQQQDPQEAKLRGSPFDFSDYDESINFDIQPPRQLEQNSQVKVPVPQVENPNVVKSEFSPVFPASESSSTSQSSSWMNRPQANDFFNDGYDYLVKDELDVNLDNDVGSHDTNGKVFKKRKEKTSHNVIEKKYRTNINDKIFQLREIVPSLRVAYKRYSGIPVLSQDATDLDGLEPARKLNKASILLKTIEYIQHLESKCSLYKSENQRLKSNISTPESLRAQNSAVPTTTIPVGHEASTHSNNIPTDLSNQFDQFSDSAYNTMPLPVPQNNMNSYINENNNNNNNNANTDYTSKLLMGGLAMTMGASCFGDTGDMGSARALFAMPIFHFSPHSGFALSNANGMVSFQSSIFALLKISLVVITALYLLNGLLFSSKRTSDKNPTSDVVSMIPTKDTVRFDTVGYLTRTLKKTFVLNKLKYNVNSMERIESRIAKCFAIKLYFQHSKFPWCNLAEIYINKRWSELKKQVEEANLKSKGSLKMGLEWGMITNIASVEDKLTLGNQSLLQELSRRHQEYELKEFLSLVNSFVLKEKIEKSMGRLMHQLANGKFQDLAQLAQSFHQQYIEDDKILESMPEEFTVIDCLTNPHKSSCDKLSKLIKNSREVKSEILLEEQLVLYGSVMRNLINLQKFDQCVIWMKKMPLRELSDSKDKLSIVGFTSMFLMLNSILENLQEFKQHPLILERVCGDLRVWLGSSLGDVIELETRNKLINYCIDKALLCDSLTNYDDDEYDKETEEDVEEDQDDDTTEFEDDKES</sequence>
<accession>G8ZMH8</accession>
<dbReference type="InterPro" id="IPR052099">
    <property type="entry name" value="Regulatory_TF_Diverse"/>
</dbReference>
<dbReference type="GeneID" id="11502547"/>
<proteinExistence type="predicted"/>
<dbReference type="SUPFAM" id="SSF47459">
    <property type="entry name" value="HLH, helix-loop-helix DNA-binding domain"/>
    <property type="match status" value="1"/>
</dbReference>